<dbReference type="OrthoDB" id="4301723at2"/>
<dbReference type="RefSeq" id="WP_139649675.1">
    <property type="nucleotide sequence ID" value="NZ_BAAAZS010000067.1"/>
</dbReference>
<protein>
    <submittedName>
        <fullName evidence="3">ATP-binding protein</fullName>
    </submittedName>
</protein>
<accession>A0A5C4UR86</accession>
<keyword evidence="1" id="KW-0723">Serine/threonine-protein kinase</keyword>
<keyword evidence="4" id="KW-1185">Reference proteome</keyword>
<gene>
    <name evidence="3" type="ORF">FH715_26250</name>
</gene>
<name>A0A5C4UR86_9ACTN</name>
<keyword evidence="1" id="KW-0418">Kinase</keyword>
<sequence length="150" mass="17196">MAVVQASVAGRDVRVWALTIRPREIGHWREAVADLLRDWRAREEVIALGEHGVSELLANVLRHVDDPRCSLRVSRTRRDLLVEVLDRSCRPPRVGLRPHWSAECGRGLWLLREMVDDLGYMPTPYPAGEWPSLGKTVWFLCRSVLPEEPN</sequence>
<dbReference type="Pfam" id="PF13581">
    <property type="entry name" value="HATPase_c_2"/>
    <property type="match status" value="1"/>
</dbReference>
<evidence type="ECO:0000259" key="2">
    <source>
        <dbReference type="Pfam" id="PF13581"/>
    </source>
</evidence>
<dbReference type="InterPro" id="IPR036890">
    <property type="entry name" value="HATPase_C_sf"/>
</dbReference>
<proteinExistence type="predicted"/>
<dbReference type="Gene3D" id="3.30.565.10">
    <property type="entry name" value="Histidine kinase-like ATPase, C-terminal domain"/>
    <property type="match status" value="1"/>
</dbReference>
<dbReference type="AlphaFoldDB" id="A0A5C4UR86"/>
<dbReference type="CDD" id="cd16936">
    <property type="entry name" value="HATPase_RsbW-like"/>
    <property type="match status" value="1"/>
</dbReference>
<dbReference type="PANTHER" id="PTHR35526:SF3">
    <property type="entry name" value="ANTI-SIGMA-F FACTOR RSBW"/>
    <property type="match status" value="1"/>
</dbReference>
<dbReference type="InterPro" id="IPR003594">
    <property type="entry name" value="HATPase_dom"/>
</dbReference>
<dbReference type="Proteomes" id="UP000311713">
    <property type="component" value="Unassembled WGS sequence"/>
</dbReference>
<organism evidence="3 4">
    <name type="scientific">Streptomyces sedi</name>
    <dbReference type="NCBI Taxonomy" id="555059"/>
    <lineage>
        <taxon>Bacteria</taxon>
        <taxon>Bacillati</taxon>
        <taxon>Actinomycetota</taxon>
        <taxon>Actinomycetes</taxon>
        <taxon>Kitasatosporales</taxon>
        <taxon>Streptomycetaceae</taxon>
        <taxon>Streptomyces</taxon>
    </lineage>
</organism>
<keyword evidence="3" id="KW-0547">Nucleotide-binding</keyword>
<keyword evidence="1" id="KW-0808">Transferase</keyword>
<evidence type="ECO:0000313" key="4">
    <source>
        <dbReference type="Proteomes" id="UP000311713"/>
    </source>
</evidence>
<keyword evidence="3" id="KW-0067">ATP-binding</keyword>
<evidence type="ECO:0000313" key="3">
    <source>
        <dbReference type="EMBL" id="TNM25793.1"/>
    </source>
</evidence>
<reference evidence="3 4" key="1">
    <citation type="submission" date="2019-06" db="EMBL/GenBank/DDBJ databases">
        <title>Draft genome of Streptomyces sedi sp. JCM16909.</title>
        <authorList>
            <person name="Klykleung N."/>
            <person name="Tanasupawat S."/>
            <person name="Kudo T."/>
            <person name="Yuki M."/>
            <person name="Ohkuma M."/>
        </authorList>
    </citation>
    <scope>NUCLEOTIDE SEQUENCE [LARGE SCALE GENOMIC DNA]</scope>
    <source>
        <strain evidence="3 4">JCM 16909</strain>
    </source>
</reference>
<dbReference type="GO" id="GO:0005524">
    <property type="term" value="F:ATP binding"/>
    <property type="evidence" value="ECO:0007669"/>
    <property type="project" value="UniProtKB-KW"/>
</dbReference>
<dbReference type="InterPro" id="IPR050267">
    <property type="entry name" value="Anti-sigma-factor_SerPK"/>
</dbReference>
<dbReference type="PANTHER" id="PTHR35526">
    <property type="entry name" value="ANTI-SIGMA-F FACTOR RSBW-RELATED"/>
    <property type="match status" value="1"/>
</dbReference>
<dbReference type="EMBL" id="VDGT01000028">
    <property type="protein sequence ID" value="TNM25793.1"/>
    <property type="molecule type" value="Genomic_DNA"/>
</dbReference>
<evidence type="ECO:0000256" key="1">
    <source>
        <dbReference type="ARBA" id="ARBA00022527"/>
    </source>
</evidence>
<comment type="caution">
    <text evidence="3">The sequence shown here is derived from an EMBL/GenBank/DDBJ whole genome shotgun (WGS) entry which is preliminary data.</text>
</comment>
<dbReference type="GO" id="GO:0004674">
    <property type="term" value="F:protein serine/threonine kinase activity"/>
    <property type="evidence" value="ECO:0007669"/>
    <property type="project" value="UniProtKB-KW"/>
</dbReference>
<feature type="domain" description="Histidine kinase/HSP90-like ATPase" evidence="2">
    <location>
        <begin position="21"/>
        <end position="120"/>
    </location>
</feature>